<dbReference type="InterPro" id="IPR054239">
    <property type="entry name" value="DUF6966"/>
</dbReference>
<dbReference type="EMBL" id="BMYT01000003">
    <property type="protein sequence ID" value="GGX15919.1"/>
    <property type="molecule type" value="Genomic_DNA"/>
</dbReference>
<name>A0ABQ2XIB9_9BURK</name>
<comment type="caution">
    <text evidence="2">The sequence shown here is derived from an EMBL/GenBank/DDBJ whole genome shotgun (WGS) entry which is preliminary data.</text>
</comment>
<feature type="domain" description="DUF6966" evidence="1">
    <location>
        <begin position="21"/>
        <end position="72"/>
    </location>
</feature>
<protein>
    <recommendedName>
        <fullName evidence="1">DUF6966 domain-containing protein</fullName>
    </recommendedName>
</protein>
<organism evidence="2 3">
    <name type="scientific">Undibacterium macrobrachii</name>
    <dbReference type="NCBI Taxonomy" id="1119058"/>
    <lineage>
        <taxon>Bacteria</taxon>
        <taxon>Pseudomonadati</taxon>
        <taxon>Pseudomonadota</taxon>
        <taxon>Betaproteobacteria</taxon>
        <taxon>Burkholderiales</taxon>
        <taxon>Oxalobacteraceae</taxon>
        <taxon>Undibacterium</taxon>
    </lineage>
</organism>
<proteinExistence type="predicted"/>
<accession>A0ABQ2XIB9</accession>
<dbReference type="RefSeq" id="WP_189346241.1">
    <property type="nucleotide sequence ID" value="NZ_BMYT01000003.1"/>
</dbReference>
<gene>
    <name evidence="2" type="ORF">GCM10011282_22850</name>
</gene>
<keyword evidence="3" id="KW-1185">Reference proteome</keyword>
<dbReference type="Pfam" id="PF22294">
    <property type="entry name" value="DUF6966"/>
    <property type="match status" value="1"/>
</dbReference>
<evidence type="ECO:0000313" key="2">
    <source>
        <dbReference type="EMBL" id="GGX15919.1"/>
    </source>
</evidence>
<reference evidence="3" key="1">
    <citation type="journal article" date="2019" name="Int. J. Syst. Evol. Microbiol.">
        <title>The Global Catalogue of Microorganisms (GCM) 10K type strain sequencing project: providing services to taxonomists for standard genome sequencing and annotation.</title>
        <authorList>
            <consortium name="The Broad Institute Genomics Platform"/>
            <consortium name="The Broad Institute Genome Sequencing Center for Infectious Disease"/>
            <person name="Wu L."/>
            <person name="Ma J."/>
        </authorList>
    </citation>
    <scope>NUCLEOTIDE SEQUENCE [LARGE SCALE GENOMIC DNA]</scope>
    <source>
        <strain evidence="3">KCTC 23916</strain>
    </source>
</reference>
<evidence type="ECO:0000259" key="1">
    <source>
        <dbReference type="Pfam" id="PF22294"/>
    </source>
</evidence>
<sequence>MHPEVAKLANLIQEASTLLLTHGENSWGDRLRVDAQRIRSLDFYGVEHMLSAFGGMGSINDLVLSPMNGHNIEEKDVASANKKIQNLLGRIYEVAKKLAKEEANATKDT</sequence>
<evidence type="ECO:0000313" key="3">
    <source>
        <dbReference type="Proteomes" id="UP000620127"/>
    </source>
</evidence>
<dbReference type="Proteomes" id="UP000620127">
    <property type="component" value="Unassembled WGS sequence"/>
</dbReference>